<evidence type="ECO:0000256" key="1">
    <source>
        <dbReference type="SAM" id="MobiDB-lite"/>
    </source>
</evidence>
<feature type="transmembrane region" description="Helical" evidence="2">
    <location>
        <begin position="52"/>
        <end position="71"/>
    </location>
</feature>
<feature type="transmembrane region" description="Helical" evidence="2">
    <location>
        <begin position="291"/>
        <end position="309"/>
    </location>
</feature>
<accession>A0A7W8B700</accession>
<dbReference type="Proteomes" id="UP000528608">
    <property type="component" value="Unassembled WGS sequence"/>
</dbReference>
<evidence type="ECO:0000313" key="4">
    <source>
        <dbReference type="EMBL" id="MBB5117955.1"/>
    </source>
</evidence>
<feature type="region of interest" description="Disordered" evidence="1">
    <location>
        <begin position="1"/>
        <end position="42"/>
    </location>
</feature>
<name>A0A7W8B700_STREU</name>
<dbReference type="InterPro" id="IPR002656">
    <property type="entry name" value="Acyl_transf_3_dom"/>
</dbReference>
<sequence>MHSTLPVQHEQPGARTQAAPEAAPGAATARPAGRAVPEDGPPRHGRLGALDGLRLCAALMVVAYHYMAFGSDVWGRPVAEAFPGAHLPASYGWLGVQLFFLISGFVICMSCWGKGVGQFAVSRVTRLFPAYWFAVLAVALTVHLWPPDGETPEPGDIAVNLTMLQSPLGVDPVDGVYWTLWIELRFYLLFALVVRKGLTYGRAVGFCVVWALAAAVARAVGNPVLDQVLMPEDCWFFIAGIAFYLMHRFRPNLVLWLLVAGSFVIAQHYLLIAQTRAEGHMGRQVPQWPTVALMAFFFLAVMAVALGWTRRLEWRGLTAAGALTYPLYLIHERLGWTVIEHGADRVPRHVLLPALVLAMLLTAWLVHRLVERPLARALGRGLRRAVTDIRSG</sequence>
<protein>
    <submittedName>
        <fullName evidence="4">Peptidoglycan/LPS O-acetylase OafA/YrhL</fullName>
    </submittedName>
</protein>
<feature type="transmembrane region" description="Helical" evidence="2">
    <location>
        <begin position="350"/>
        <end position="370"/>
    </location>
</feature>
<feature type="compositionally biased region" description="Low complexity" evidence="1">
    <location>
        <begin position="13"/>
        <end position="35"/>
    </location>
</feature>
<feature type="transmembrane region" description="Helical" evidence="2">
    <location>
        <begin position="91"/>
        <end position="112"/>
    </location>
</feature>
<keyword evidence="2" id="KW-0472">Membrane</keyword>
<feature type="transmembrane region" description="Helical" evidence="2">
    <location>
        <begin position="175"/>
        <end position="194"/>
    </location>
</feature>
<dbReference type="GO" id="GO:0009103">
    <property type="term" value="P:lipopolysaccharide biosynthetic process"/>
    <property type="evidence" value="ECO:0007669"/>
    <property type="project" value="TreeGrafter"/>
</dbReference>
<dbReference type="AlphaFoldDB" id="A0A7W8B700"/>
<dbReference type="GO" id="GO:0016747">
    <property type="term" value="F:acyltransferase activity, transferring groups other than amino-acyl groups"/>
    <property type="evidence" value="ECO:0007669"/>
    <property type="project" value="InterPro"/>
</dbReference>
<dbReference type="PANTHER" id="PTHR23028:SF53">
    <property type="entry name" value="ACYL_TRANSF_3 DOMAIN-CONTAINING PROTEIN"/>
    <property type="match status" value="1"/>
</dbReference>
<feature type="transmembrane region" description="Helical" evidence="2">
    <location>
        <begin position="227"/>
        <end position="246"/>
    </location>
</feature>
<organism evidence="4 5">
    <name type="scientific">Streptomyces eurocidicus</name>
    <name type="common">Streptoverticillium eurocidicus</name>
    <dbReference type="NCBI Taxonomy" id="66423"/>
    <lineage>
        <taxon>Bacteria</taxon>
        <taxon>Bacillati</taxon>
        <taxon>Actinomycetota</taxon>
        <taxon>Actinomycetes</taxon>
        <taxon>Kitasatosporales</taxon>
        <taxon>Streptomycetaceae</taxon>
        <taxon>Streptomyces</taxon>
    </lineage>
</organism>
<feature type="transmembrane region" description="Helical" evidence="2">
    <location>
        <begin position="124"/>
        <end position="145"/>
    </location>
</feature>
<gene>
    <name evidence="4" type="ORF">FHS36_001376</name>
</gene>
<evidence type="ECO:0000256" key="2">
    <source>
        <dbReference type="SAM" id="Phobius"/>
    </source>
</evidence>
<dbReference type="EMBL" id="JACHJF010000003">
    <property type="protein sequence ID" value="MBB5117955.1"/>
    <property type="molecule type" value="Genomic_DNA"/>
</dbReference>
<evidence type="ECO:0000259" key="3">
    <source>
        <dbReference type="Pfam" id="PF01757"/>
    </source>
</evidence>
<dbReference type="GO" id="GO:0016020">
    <property type="term" value="C:membrane"/>
    <property type="evidence" value="ECO:0007669"/>
    <property type="project" value="TreeGrafter"/>
</dbReference>
<dbReference type="InterPro" id="IPR050879">
    <property type="entry name" value="Acyltransferase_3"/>
</dbReference>
<dbReference type="RefSeq" id="WP_228773299.1">
    <property type="nucleotide sequence ID" value="NZ_JACHJF010000003.1"/>
</dbReference>
<feature type="domain" description="Acyltransferase 3" evidence="3">
    <location>
        <begin position="49"/>
        <end position="367"/>
    </location>
</feature>
<keyword evidence="2" id="KW-1133">Transmembrane helix</keyword>
<reference evidence="4 5" key="1">
    <citation type="submission" date="2020-08" db="EMBL/GenBank/DDBJ databases">
        <title>Genomic Encyclopedia of Type Strains, Phase III (KMG-III): the genomes of soil and plant-associated and newly described type strains.</title>
        <authorList>
            <person name="Whitman W."/>
        </authorList>
    </citation>
    <scope>NUCLEOTIDE SEQUENCE [LARGE SCALE GENOMIC DNA]</scope>
    <source>
        <strain evidence="4 5">CECT 3259</strain>
    </source>
</reference>
<feature type="transmembrane region" description="Helical" evidence="2">
    <location>
        <begin position="314"/>
        <end position="330"/>
    </location>
</feature>
<feature type="transmembrane region" description="Helical" evidence="2">
    <location>
        <begin position="203"/>
        <end position="221"/>
    </location>
</feature>
<dbReference type="Pfam" id="PF01757">
    <property type="entry name" value="Acyl_transf_3"/>
    <property type="match status" value="1"/>
</dbReference>
<dbReference type="PANTHER" id="PTHR23028">
    <property type="entry name" value="ACETYLTRANSFERASE"/>
    <property type="match status" value="1"/>
</dbReference>
<feature type="transmembrane region" description="Helical" evidence="2">
    <location>
        <begin position="253"/>
        <end position="271"/>
    </location>
</feature>
<proteinExistence type="predicted"/>
<evidence type="ECO:0000313" key="5">
    <source>
        <dbReference type="Proteomes" id="UP000528608"/>
    </source>
</evidence>
<comment type="caution">
    <text evidence="4">The sequence shown here is derived from an EMBL/GenBank/DDBJ whole genome shotgun (WGS) entry which is preliminary data.</text>
</comment>
<keyword evidence="2" id="KW-0812">Transmembrane</keyword>